<organism evidence="1 2">
    <name type="scientific">Cricetulus griseus</name>
    <name type="common">Chinese hamster</name>
    <name type="synonym">Cricetulus barabensis griseus</name>
    <dbReference type="NCBI Taxonomy" id="10029"/>
    <lineage>
        <taxon>Eukaryota</taxon>
        <taxon>Metazoa</taxon>
        <taxon>Chordata</taxon>
        <taxon>Craniata</taxon>
        <taxon>Vertebrata</taxon>
        <taxon>Euteleostomi</taxon>
        <taxon>Mammalia</taxon>
        <taxon>Eutheria</taxon>
        <taxon>Euarchontoglires</taxon>
        <taxon>Glires</taxon>
        <taxon>Rodentia</taxon>
        <taxon>Myomorpha</taxon>
        <taxon>Muroidea</taxon>
        <taxon>Cricetidae</taxon>
        <taxon>Cricetinae</taxon>
        <taxon>Cricetulus</taxon>
    </lineage>
</organism>
<dbReference type="EMBL" id="KE665748">
    <property type="protein sequence ID" value="ERE88515.1"/>
    <property type="molecule type" value="Genomic_DNA"/>
</dbReference>
<evidence type="ECO:0000313" key="1">
    <source>
        <dbReference type="EMBL" id="ERE88515.1"/>
    </source>
</evidence>
<evidence type="ECO:0000313" key="2">
    <source>
        <dbReference type="Proteomes" id="UP000030759"/>
    </source>
</evidence>
<dbReference type="Proteomes" id="UP000030759">
    <property type="component" value="Unassembled WGS sequence"/>
</dbReference>
<gene>
    <name evidence="1" type="ORF">H671_1g3004</name>
</gene>
<dbReference type="AlphaFoldDB" id="A0A061IMI4"/>
<sequence length="106" mass="12119">MKNKFYCSRRAQCPGANVSAVQIQGDTHYFINHLGVPTVQFAYEDLKALEGPSFLSEAIFPKHATKIEEVDPSFTLHEAITKFIHNVDYIDQFSYNEPSLHLWDEA</sequence>
<reference evidence="2" key="1">
    <citation type="journal article" date="2013" name="Nat. Biotechnol.">
        <title>Chinese hamster genome sequenced from sorted chromosomes.</title>
        <authorList>
            <person name="Brinkrolf K."/>
            <person name="Rupp O."/>
            <person name="Laux H."/>
            <person name="Kollin F."/>
            <person name="Ernst W."/>
            <person name="Linke B."/>
            <person name="Kofler R."/>
            <person name="Romand S."/>
            <person name="Hesse F."/>
            <person name="Budach W.E."/>
            <person name="Galosy S."/>
            <person name="Muller D."/>
            <person name="Noll T."/>
            <person name="Wienberg J."/>
            <person name="Jostock T."/>
            <person name="Leonard M."/>
            <person name="Grillari J."/>
            <person name="Tauch A."/>
            <person name="Goesmann A."/>
            <person name="Helk B."/>
            <person name="Mott J.E."/>
            <person name="Puhler A."/>
            <person name="Borth N."/>
        </authorList>
    </citation>
    <scope>NUCLEOTIDE SEQUENCE [LARGE SCALE GENOMIC DNA]</scope>
    <source>
        <strain evidence="2">17A/GY</strain>
    </source>
</reference>
<accession>A0A061IMI4</accession>
<name>A0A061IMI4_CRIGR</name>
<keyword evidence="1" id="KW-0121">Carboxypeptidase</keyword>
<keyword evidence="1" id="KW-0378">Hydrolase</keyword>
<dbReference type="EC" id="3.4.17.21" evidence="1"/>
<proteinExistence type="predicted"/>
<keyword evidence="1" id="KW-0645">Protease</keyword>
<protein>
    <submittedName>
        <fullName evidence="1">Inactive N-acetylated-alpha-linked acidic dipeptidase-like protein 2</fullName>
        <ecNumber evidence="1">3.4.17.21</ecNumber>
    </submittedName>
</protein>
<dbReference type="GO" id="GO:0004181">
    <property type="term" value="F:metallocarboxypeptidase activity"/>
    <property type="evidence" value="ECO:0007669"/>
    <property type="project" value="UniProtKB-EC"/>
</dbReference>